<keyword evidence="3 9" id="KW-0547">Nucleotide-binding</keyword>
<keyword evidence="2" id="KW-0698">rRNA processing</keyword>
<comment type="domain">
    <text evidence="10">The Q motif is unique to and characteristic of the DEAD box family of RNA helicases and controls ATP binding and hydrolysis.</text>
</comment>
<feature type="compositionally biased region" description="Basic and acidic residues" evidence="11">
    <location>
        <begin position="98"/>
        <end position="112"/>
    </location>
</feature>
<sequence>MAAPLYARYIPPKPAAAKPTGVTASPTPTSKPSAAEDVPKDKVKRVKDRPKKRKRENEDTREDQESEEVSKKYKSVFSKFEKSSKLADAARKSSKGTAVEELHESPAPELHDLTPLPQPAPVPDTQYEPTFSALPPWLAKPITVSLSTKTPFKDLNLDPKLVDQLEKKGYKDALAVQSAVLPLLRPGFQRHVGDVCVSAATGSGKTLAYILPMIESLQGKAVTKLSGLIVVPTRELVSQARTVAKQLCVGTKLKVGTAVGNVPFLSEQELIVKKGSRYDPDAAKALHEVANEQLHSGFIEKSGLLHDLMYMLPGHVPHYESKVDILICTPGRLVEHIQSTTGFHLRDVRWLVIDEADRLLDQSFQEWVDILMSSLESRGSSDQLSDREKIFSQRRWPKEAPELTKIVLSATMTRDLAKLGSLKLRRPKLVLVESDENVSSSLTSSYAANRDGGTFELPPTLKEWAIPVGEGLDKPLYLLSLLQSTILQEQKHAKLPSTSRRVSPSHGKEGSDLDSDELSSSDSPSSGSTSSDSQDSQAPVSDSSDSSDSSSSDDSESNSSSPARSNDQRIMPNPKNKTKDVKASAGLPRVLIFTNNNENASRLSHLLGMLHPPLKETMAALTKSSTTKSNQKMLAAFERGKFRILIASDRASRGLDVPSLTQVVNYDLPRSVTNYVHRVGRTARVGREGQAWTLFTKREGRWFWNEIARSPSIRRGGRKVERAKVDAEAVGDERRTVYEDALRMLQLAVEGSTERAI</sequence>
<dbReference type="Pfam" id="PF00270">
    <property type="entry name" value="DEAD"/>
    <property type="match status" value="2"/>
</dbReference>
<evidence type="ECO:0000256" key="5">
    <source>
        <dbReference type="ARBA" id="ARBA00022806"/>
    </source>
</evidence>
<dbReference type="GO" id="GO:0003724">
    <property type="term" value="F:RNA helicase activity"/>
    <property type="evidence" value="ECO:0007669"/>
    <property type="project" value="UniProtKB-EC"/>
</dbReference>
<comment type="catalytic activity">
    <reaction evidence="10">
        <text>ATP + H2O = ADP + phosphate + H(+)</text>
        <dbReference type="Rhea" id="RHEA:13065"/>
        <dbReference type="ChEBI" id="CHEBI:15377"/>
        <dbReference type="ChEBI" id="CHEBI:15378"/>
        <dbReference type="ChEBI" id="CHEBI:30616"/>
        <dbReference type="ChEBI" id="CHEBI:43474"/>
        <dbReference type="ChEBI" id="CHEBI:456216"/>
        <dbReference type="EC" id="3.6.4.13"/>
    </reaction>
</comment>
<comment type="subcellular location">
    <subcellularLocation>
        <location evidence="1">Nucleus</location>
        <location evidence="1">Nucleolus</location>
    </subcellularLocation>
</comment>
<evidence type="ECO:0000313" key="16">
    <source>
        <dbReference type="Proteomes" id="UP000250140"/>
    </source>
</evidence>
<keyword evidence="7 10" id="KW-0694">RNA-binding</keyword>
<feature type="domain" description="Helicase C-terminal" evidence="13">
    <location>
        <begin position="580"/>
        <end position="738"/>
    </location>
</feature>
<dbReference type="CDD" id="cd18787">
    <property type="entry name" value="SF2_C_DEAD"/>
    <property type="match status" value="1"/>
</dbReference>
<dbReference type="AlphaFoldDB" id="A0A8E2FAF9"/>
<proteinExistence type="inferred from homology"/>
<dbReference type="OrthoDB" id="3370at2759"/>
<dbReference type="GO" id="GO:0006364">
    <property type="term" value="P:rRNA processing"/>
    <property type="evidence" value="ECO:0007669"/>
    <property type="project" value="UniProtKB-KW"/>
</dbReference>
<comment type="similarity">
    <text evidence="9">Belongs to the DEAD box helicase family.</text>
</comment>
<dbReference type="Proteomes" id="UP000250140">
    <property type="component" value="Unassembled WGS sequence"/>
</dbReference>
<dbReference type="PROSITE" id="PS51192">
    <property type="entry name" value="HELICASE_ATP_BIND_1"/>
    <property type="match status" value="1"/>
</dbReference>
<gene>
    <name evidence="15" type="ORF">AOQ84DRAFT_360249</name>
</gene>
<dbReference type="InterPro" id="IPR014014">
    <property type="entry name" value="RNA_helicase_DEAD_Q_motif"/>
</dbReference>
<dbReference type="InterPro" id="IPR014001">
    <property type="entry name" value="Helicase_ATP-bd"/>
</dbReference>
<accession>A0A8E2FAF9</accession>
<dbReference type="InterPro" id="IPR001650">
    <property type="entry name" value="Helicase_C-like"/>
</dbReference>
<feature type="compositionally biased region" description="Basic and acidic residues" evidence="11">
    <location>
        <begin position="79"/>
        <end position="91"/>
    </location>
</feature>
<feature type="domain" description="Helicase ATP-binding" evidence="12">
    <location>
        <begin position="186"/>
        <end position="430"/>
    </location>
</feature>
<evidence type="ECO:0000256" key="7">
    <source>
        <dbReference type="ARBA" id="ARBA00022884"/>
    </source>
</evidence>
<dbReference type="EC" id="3.6.4.13" evidence="10"/>
<reference evidence="15 16" key="1">
    <citation type="journal article" date="2016" name="Nat. Commun.">
        <title>Ectomycorrhizal ecology is imprinted in the genome of the dominant symbiotic fungus Cenococcum geophilum.</title>
        <authorList>
            <consortium name="DOE Joint Genome Institute"/>
            <person name="Peter M."/>
            <person name="Kohler A."/>
            <person name="Ohm R.A."/>
            <person name="Kuo A."/>
            <person name="Krutzmann J."/>
            <person name="Morin E."/>
            <person name="Arend M."/>
            <person name="Barry K.W."/>
            <person name="Binder M."/>
            <person name="Choi C."/>
            <person name="Clum A."/>
            <person name="Copeland A."/>
            <person name="Grisel N."/>
            <person name="Haridas S."/>
            <person name="Kipfer T."/>
            <person name="LaButti K."/>
            <person name="Lindquist E."/>
            <person name="Lipzen A."/>
            <person name="Maire R."/>
            <person name="Meier B."/>
            <person name="Mihaltcheva S."/>
            <person name="Molinier V."/>
            <person name="Murat C."/>
            <person name="Poggeler S."/>
            <person name="Quandt C.A."/>
            <person name="Sperisen C."/>
            <person name="Tritt A."/>
            <person name="Tisserant E."/>
            <person name="Crous P.W."/>
            <person name="Henrissat B."/>
            <person name="Nehls U."/>
            <person name="Egli S."/>
            <person name="Spatafora J.W."/>
            <person name="Grigoriev I.V."/>
            <person name="Martin F.M."/>
        </authorList>
    </citation>
    <scope>NUCLEOTIDE SEQUENCE [LARGE SCALE GENOMIC DNA]</scope>
    <source>
        <strain evidence="15 16">CBS 207.34</strain>
    </source>
</reference>
<keyword evidence="5 9" id="KW-0347">Helicase</keyword>
<dbReference type="PROSITE" id="PS51194">
    <property type="entry name" value="HELICASE_CTER"/>
    <property type="match status" value="1"/>
</dbReference>
<evidence type="ECO:0000259" key="12">
    <source>
        <dbReference type="PROSITE" id="PS51192"/>
    </source>
</evidence>
<feature type="region of interest" description="Disordered" evidence="11">
    <location>
        <begin position="490"/>
        <end position="582"/>
    </location>
</feature>
<dbReference type="EMBL" id="KV748817">
    <property type="protein sequence ID" value="OCL12883.1"/>
    <property type="molecule type" value="Genomic_DNA"/>
</dbReference>
<comment type="function">
    <text evidence="10">RNA helicase.</text>
</comment>
<feature type="compositionally biased region" description="Basic residues" evidence="11">
    <location>
        <begin position="42"/>
        <end position="54"/>
    </location>
</feature>
<evidence type="ECO:0000313" key="15">
    <source>
        <dbReference type="EMBL" id="OCL12883.1"/>
    </source>
</evidence>
<evidence type="ECO:0000256" key="8">
    <source>
        <dbReference type="PROSITE-ProRule" id="PRU00552"/>
    </source>
</evidence>
<dbReference type="GO" id="GO:0003723">
    <property type="term" value="F:RNA binding"/>
    <property type="evidence" value="ECO:0007669"/>
    <property type="project" value="UniProtKB-UniRule"/>
</dbReference>
<evidence type="ECO:0000259" key="14">
    <source>
        <dbReference type="PROSITE" id="PS51195"/>
    </source>
</evidence>
<dbReference type="GO" id="GO:0016787">
    <property type="term" value="F:hydrolase activity"/>
    <property type="evidence" value="ECO:0007669"/>
    <property type="project" value="UniProtKB-KW"/>
</dbReference>
<dbReference type="GO" id="GO:0005730">
    <property type="term" value="C:nucleolus"/>
    <property type="evidence" value="ECO:0007669"/>
    <property type="project" value="UniProtKB-SubCell"/>
</dbReference>
<dbReference type="Pfam" id="PF00271">
    <property type="entry name" value="Helicase_C"/>
    <property type="match status" value="1"/>
</dbReference>
<feature type="region of interest" description="Disordered" evidence="11">
    <location>
        <begin position="1"/>
        <end position="128"/>
    </location>
</feature>
<feature type="short sequence motif" description="Q motif" evidence="8">
    <location>
        <begin position="150"/>
        <end position="178"/>
    </location>
</feature>
<protein>
    <recommendedName>
        <fullName evidence="10">ATP-dependent RNA helicase</fullName>
        <ecNumber evidence="10">3.6.4.13</ecNumber>
    </recommendedName>
</protein>
<feature type="compositionally biased region" description="Low complexity" evidence="11">
    <location>
        <begin position="520"/>
        <end position="550"/>
    </location>
</feature>
<dbReference type="PROSITE" id="PS00039">
    <property type="entry name" value="DEAD_ATP_HELICASE"/>
    <property type="match status" value="1"/>
</dbReference>
<dbReference type="InterPro" id="IPR011545">
    <property type="entry name" value="DEAD/DEAH_box_helicase_dom"/>
</dbReference>
<evidence type="ECO:0000256" key="11">
    <source>
        <dbReference type="SAM" id="MobiDB-lite"/>
    </source>
</evidence>
<evidence type="ECO:0000256" key="4">
    <source>
        <dbReference type="ARBA" id="ARBA00022801"/>
    </source>
</evidence>
<evidence type="ECO:0000256" key="9">
    <source>
        <dbReference type="RuleBase" id="RU000492"/>
    </source>
</evidence>
<feature type="compositionally biased region" description="Polar residues" evidence="11">
    <location>
        <begin position="22"/>
        <end position="32"/>
    </location>
</feature>
<evidence type="ECO:0000256" key="6">
    <source>
        <dbReference type="ARBA" id="ARBA00022840"/>
    </source>
</evidence>
<dbReference type="InterPro" id="IPR000629">
    <property type="entry name" value="RNA-helicase_DEAD-box_CS"/>
</dbReference>
<keyword evidence="16" id="KW-1185">Reference proteome</keyword>
<evidence type="ECO:0000256" key="3">
    <source>
        <dbReference type="ARBA" id="ARBA00022741"/>
    </source>
</evidence>
<dbReference type="InterPro" id="IPR027417">
    <property type="entry name" value="P-loop_NTPase"/>
</dbReference>
<dbReference type="GO" id="GO:0005524">
    <property type="term" value="F:ATP binding"/>
    <property type="evidence" value="ECO:0007669"/>
    <property type="project" value="UniProtKB-UniRule"/>
</dbReference>
<feature type="domain" description="DEAD-box RNA helicase Q" evidence="14">
    <location>
        <begin position="150"/>
        <end position="178"/>
    </location>
</feature>
<evidence type="ECO:0000256" key="10">
    <source>
        <dbReference type="RuleBase" id="RU365068"/>
    </source>
</evidence>
<evidence type="ECO:0000256" key="2">
    <source>
        <dbReference type="ARBA" id="ARBA00022552"/>
    </source>
</evidence>
<dbReference type="PANTHER" id="PTHR24031">
    <property type="entry name" value="RNA HELICASE"/>
    <property type="match status" value="1"/>
</dbReference>
<dbReference type="SMART" id="SM00487">
    <property type="entry name" value="DEXDc"/>
    <property type="match status" value="1"/>
</dbReference>
<dbReference type="Gene3D" id="3.40.50.300">
    <property type="entry name" value="P-loop containing nucleotide triphosphate hydrolases"/>
    <property type="match status" value="2"/>
</dbReference>
<dbReference type="SUPFAM" id="SSF52540">
    <property type="entry name" value="P-loop containing nucleoside triphosphate hydrolases"/>
    <property type="match status" value="2"/>
</dbReference>
<dbReference type="SMART" id="SM00490">
    <property type="entry name" value="HELICc"/>
    <property type="match status" value="1"/>
</dbReference>
<evidence type="ECO:0000259" key="13">
    <source>
        <dbReference type="PROSITE" id="PS51194"/>
    </source>
</evidence>
<dbReference type="PROSITE" id="PS51195">
    <property type="entry name" value="Q_MOTIF"/>
    <property type="match status" value="1"/>
</dbReference>
<organism evidence="15 16">
    <name type="scientific">Glonium stellatum</name>
    <dbReference type="NCBI Taxonomy" id="574774"/>
    <lineage>
        <taxon>Eukaryota</taxon>
        <taxon>Fungi</taxon>
        <taxon>Dikarya</taxon>
        <taxon>Ascomycota</taxon>
        <taxon>Pezizomycotina</taxon>
        <taxon>Dothideomycetes</taxon>
        <taxon>Pleosporomycetidae</taxon>
        <taxon>Gloniales</taxon>
        <taxon>Gloniaceae</taxon>
        <taxon>Glonium</taxon>
    </lineage>
</organism>
<keyword evidence="6 9" id="KW-0067">ATP-binding</keyword>
<dbReference type="CDD" id="cd17956">
    <property type="entry name" value="DEADc_DDX51"/>
    <property type="match status" value="1"/>
</dbReference>
<name>A0A8E2FAF9_9PEZI</name>
<evidence type="ECO:0000256" key="1">
    <source>
        <dbReference type="ARBA" id="ARBA00004604"/>
    </source>
</evidence>
<keyword evidence="4 9" id="KW-0378">Hydrolase</keyword>